<keyword evidence="7" id="KW-0479">Metal-binding</keyword>
<keyword evidence="5" id="KW-0808">Transferase</keyword>
<dbReference type="Gene3D" id="3.30.40.10">
    <property type="entry name" value="Zinc/RING finger domain, C3HC4 (zinc finger)"/>
    <property type="match status" value="1"/>
</dbReference>
<evidence type="ECO:0000256" key="9">
    <source>
        <dbReference type="ARBA" id="ARBA00022771"/>
    </source>
</evidence>
<evidence type="ECO:0000313" key="18">
    <source>
        <dbReference type="EMBL" id="RSH82179.1"/>
    </source>
</evidence>
<evidence type="ECO:0000256" key="5">
    <source>
        <dbReference type="ARBA" id="ARBA00022679"/>
    </source>
</evidence>
<dbReference type="SMART" id="SM00184">
    <property type="entry name" value="RING"/>
    <property type="match status" value="1"/>
</dbReference>
<keyword evidence="8" id="KW-0732">Signal</keyword>
<keyword evidence="6 16" id="KW-0812">Transmembrane</keyword>
<dbReference type="InterPro" id="IPR013083">
    <property type="entry name" value="Znf_RING/FYVE/PHD"/>
</dbReference>
<gene>
    <name evidence="18" type="ORF">EHS25_006112</name>
</gene>
<evidence type="ECO:0000256" key="10">
    <source>
        <dbReference type="ARBA" id="ARBA00022786"/>
    </source>
</evidence>
<evidence type="ECO:0000256" key="11">
    <source>
        <dbReference type="ARBA" id="ARBA00022833"/>
    </source>
</evidence>
<protein>
    <recommendedName>
        <fullName evidence="4">RING-type E3 ubiquitin transferase</fullName>
        <ecNumber evidence="4">2.3.2.27</ecNumber>
    </recommendedName>
</protein>
<dbReference type="InterPro" id="IPR050731">
    <property type="entry name" value="HRD1_E3_ubiq-ligases"/>
</dbReference>
<dbReference type="SUPFAM" id="SSF57850">
    <property type="entry name" value="RING/U-box"/>
    <property type="match status" value="1"/>
</dbReference>
<dbReference type="GO" id="GO:0044695">
    <property type="term" value="C:Dsc E3 ubiquitin ligase complex"/>
    <property type="evidence" value="ECO:0007669"/>
    <property type="project" value="TreeGrafter"/>
</dbReference>
<dbReference type="UniPathway" id="UPA00143"/>
<sequence length="800" mass="87108">MSQPADPPPAAPGAPGAPGTPGPTAPRRPSSPRSPRPIPGSLPSSLPPGALAGFAAPPPPPRPNVGSLLFLTAFFFFMSGGNQMPEPTITVGPDGQIMPRVTELDRAREYVSDYKGFLNGTGNWTEWAAACRRAHRSPPTQAPPPILLPSDIVPHTFQHSHPHQLNFWTNITGFYREATVHPASLLSHSASASASASSSSSSEISTWWSGVSLPNINSSAHFNSTLAEELRGSWDWASTDVWEMNLKERLPEGLNLTAGAARDPRESEYHWVRGSATLRTSKATGSRSIDYNFYGLHHRPNGTYELYGVPDGMHLDIRNIPRMYRGERERKEIREIVLAELEKELKVQKDMLLLSDVRPDDITLTRCPLLIHLSLPPLTLPWTADQLDRYDAELHNPTGLLVSLPRPPEYWSSGVGLGGVVVADQCGYALGFSGGKGVRIDDFWRKSISYAAFATLTQLLVLVLLVRQMEHTRTPSTLAKVSLWSIVLMGTADSWIFSAHVVVGIMSENKTSLPMLVPGFLCLCTAIVFGPRYAVLLYRIQAPERVSSPPRPAPTPTTTTPGTATPGAGAPATVTPVVEEEPRSITESIVEAFTNYPILKLVALFLLAFISILIGTVPSILPVEGSSQAVERGFVVGTTLGRLALPLYAFACPENVFFVKPTNWIWALVAWQWAQVMVLFAQERFGPAFFLPKRFHPAESYNYHPLIPVPDAEAPLSPTKSSSDALGHGHSETTCSICMEEVDVRPTSTASSAGEAILGLGNRRGYALAPCHHLFHTKCLAQWLAIKTICPLCKRSLPPL</sequence>
<comment type="pathway">
    <text evidence="3">Protein modification; protein ubiquitination.</text>
</comment>
<reference evidence="18 19" key="1">
    <citation type="submission" date="2018-11" db="EMBL/GenBank/DDBJ databases">
        <title>Genome sequence of Saitozyma podzolica DSM 27192.</title>
        <authorList>
            <person name="Aliyu H."/>
            <person name="Gorte O."/>
            <person name="Ochsenreither K."/>
        </authorList>
    </citation>
    <scope>NUCLEOTIDE SEQUENCE [LARGE SCALE GENOMIC DNA]</scope>
    <source>
        <strain evidence="18 19">DSM 27192</strain>
    </source>
</reference>
<keyword evidence="19" id="KW-1185">Reference proteome</keyword>
<feature type="transmembrane region" description="Helical" evidence="16">
    <location>
        <begin position="601"/>
        <end position="621"/>
    </location>
</feature>
<evidence type="ECO:0000256" key="7">
    <source>
        <dbReference type="ARBA" id="ARBA00022723"/>
    </source>
</evidence>
<dbReference type="PROSITE" id="PS50089">
    <property type="entry name" value="ZF_RING_2"/>
    <property type="match status" value="1"/>
</dbReference>
<keyword evidence="13 16" id="KW-0472">Membrane</keyword>
<dbReference type="EC" id="2.3.2.27" evidence="4"/>
<dbReference type="GO" id="GO:0061630">
    <property type="term" value="F:ubiquitin protein ligase activity"/>
    <property type="evidence" value="ECO:0007669"/>
    <property type="project" value="UniProtKB-EC"/>
</dbReference>
<dbReference type="Proteomes" id="UP000279259">
    <property type="component" value="Unassembled WGS sequence"/>
</dbReference>
<accession>A0A427XTM3</accession>
<evidence type="ECO:0000256" key="4">
    <source>
        <dbReference type="ARBA" id="ARBA00012483"/>
    </source>
</evidence>
<dbReference type="InterPro" id="IPR001841">
    <property type="entry name" value="Znf_RING"/>
</dbReference>
<comment type="caution">
    <text evidence="18">The sequence shown here is derived from an EMBL/GenBank/DDBJ whole genome shotgun (WGS) entry which is preliminary data.</text>
</comment>
<keyword evidence="10" id="KW-0833">Ubl conjugation pathway</keyword>
<evidence type="ECO:0000256" key="3">
    <source>
        <dbReference type="ARBA" id="ARBA00004906"/>
    </source>
</evidence>
<dbReference type="InterPro" id="IPR024766">
    <property type="entry name" value="Znf_RING_H2"/>
</dbReference>
<evidence type="ECO:0000259" key="17">
    <source>
        <dbReference type="PROSITE" id="PS50089"/>
    </source>
</evidence>
<dbReference type="PANTHER" id="PTHR22763">
    <property type="entry name" value="RING ZINC FINGER PROTEIN"/>
    <property type="match status" value="1"/>
</dbReference>
<evidence type="ECO:0000256" key="14">
    <source>
        <dbReference type="PROSITE-ProRule" id="PRU00175"/>
    </source>
</evidence>
<feature type="transmembrane region" description="Helical" evidence="16">
    <location>
        <begin position="515"/>
        <end position="535"/>
    </location>
</feature>
<dbReference type="GO" id="GO:0012505">
    <property type="term" value="C:endomembrane system"/>
    <property type="evidence" value="ECO:0007669"/>
    <property type="project" value="UniProtKB-SubCell"/>
</dbReference>
<feature type="region of interest" description="Disordered" evidence="15">
    <location>
        <begin position="547"/>
        <end position="575"/>
    </location>
</feature>
<name>A0A427XTM3_9TREE</name>
<dbReference type="EMBL" id="RSCD01000028">
    <property type="protein sequence ID" value="RSH82179.1"/>
    <property type="molecule type" value="Genomic_DNA"/>
</dbReference>
<dbReference type="OrthoDB" id="9984778at2759"/>
<comment type="subcellular location">
    <subcellularLocation>
        <location evidence="2">Endomembrane system</location>
        <topology evidence="2">Multi-pass membrane protein</topology>
    </subcellularLocation>
</comment>
<evidence type="ECO:0000256" key="1">
    <source>
        <dbReference type="ARBA" id="ARBA00000900"/>
    </source>
</evidence>
<keyword evidence="9 14" id="KW-0863">Zinc-finger</keyword>
<feature type="compositionally biased region" description="Low complexity" evidence="15">
    <location>
        <begin position="556"/>
        <end position="575"/>
    </location>
</feature>
<proteinExistence type="predicted"/>
<dbReference type="InterPro" id="IPR021319">
    <property type="entry name" value="DUF2921"/>
</dbReference>
<dbReference type="Pfam" id="PF12678">
    <property type="entry name" value="zf-rbx1"/>
    <property type="match status" value="1"/>
</dbReference>
<evidence type="ECO:0000256" key="16">
    <source>
        <dbReference type="SAM" id="Phobius"/>
    </source>
</evidence>
<dbReference type="GO" id="GO:0043161">
    <property type="term" value="P:proteasome-mediated ubiquitin-dependent protein catabolic process"/>
    <property type="evidence" value="ECO:0007669"/>
    <property type="project" value="TreeGrafter"/>
</dbReference>
<keyword evidence="11" id="KW-0862">Zinc</keyword>
<dbReference type="AlphaFoldDB" id="A0A427XTM3"/>
<evidence type="ECO:0000313" key="19">
    <source>
        <dbReference type="Proteomes" id="UP000279259"/>
    </source>
</evidence>
<feature type="compositionally biased region" description="Pro residues" evidence="15">
    <location>
        <begin position="1"/>
        <end position="12"/>
    </location>
</feature>
<evidence type="ECO:0000256" key="13">
    <source>
        <dbReference type="ARBA" id="ARBA00023136"/>
    </source>
</evidence>
<dbReference type="GO" id="GO:0016567">
    <property type="term" value="P:protein ubiquitination"/>
    <property type="evidence" value="ECO:0007669"/>
    <property type="project" value="UniProtKB-UniPathway"/>
</dbReference>
<dbReference type="STRING" id="1890683.A0A427XTM3"/>
<dbReference type="GO" id="GO:0008270">
    <property type="term" value="F:zinc ion binding"/>
    <property type="evidence" value="ECO:0007669"/>
    <property type="project" value="UniProtKB-KW"/>
</dbReference>
<feature type="transmembrane region" description="Helical" evidence="16">
    <location>
        <begin position="478"/>
        <end position="503"/>
    </location>
</feature>
<evidence type="ECO:0000256" key="8">
    <source>
        <dbReference type="ARBA" id="ARBA00022729"/>
    </source>
</evidence>
<feature type="region of interest" description="Disordered" evidence="15">
    <location>
        <begin position="1"/>
        <end position="58"/>
    </location>
</feature>
<dbReference type="PANTHER" id="PTHR22763:SF162">
    <property type="entry name" value="TRANSMEMBRANE E3 UBIQUITIN-PROTEIN LIGASE 1"/>
    <property type="match status" value="1"/>
</dbReference>
<evidence type="ECO:0000256" key="12">
    <source>
        <dbReference type="ARBA" id="ARBA00022989"/>
    </source>
</evidence>
<evidence type="ECO:0000256" key="2">
    <source>
        <dbReference type="ARBA" id="ARBA00004127"/>
    </source>
</evidence>
<dbReference type="Pfam" id="PF11145">
    <property type="entry name" value="DUF2921"/>
    <property type="match status" value="2"/>
</dbReference>
<evidence type="ECO:0000256" key="6">
    <source>
        <dbReference type="ARBA" id="ARBA00022692"/>
    </source>
</evidence>
<keyword evidence="12 16" id="KW-1133">Transmembrane helix</keyword>
<feature type="transmembrane region" description="Helical" evidence="16">
    <location>
        <begin position="448"/>
        <end position="466"/>
    </location>
</feature>
<organism evidence="18 19">
    <name type="scientific">Saitozyma podzolica</name>
    <dbReference type="NCBI Taxonomy" id="1890683"/>
    <lineage>
        <taxon>Eukaryota</taxon>
        <taxon>Fungi</taxon>
        <taxon>Dikarya</taxon>
        <taxon>Basidiomycota</taxon>
        <taxon>Agaricomycotina</taxon>
        <taxon>Tremellomycetes</taxon>
        <taxon>Tremellales</taxon>
        <taxon>Trimorphomycetaceae</taxon>
        <taxon>Saitozyma</taxon>
    </lineage>
</organism>
<comment type="catalytic activity">
    <reaction evidence="1">
        <text>S-ubiquitinyl-[E2 ubiquitin-conjugating enzyme]-L-cysteine + [acceptor protein]-L-lysine = [E2 ubiquitin-conjugating enzyme]-L-cysteine + N(6)-ubiquitinyl-[acceptor protein]-L-lysine.</text>
        <dbReference type="EC" id="2.3.2.27"/>
    </reaction>
</comment>
<evidence type="ECO:0000256" key="15">
    <source>
        <dbReference type="SAM" id="MobiDB-lite"/>
    </source>
</evidence>
<feature type="compositionally biased region" description="Low complexity" evidence="15">
    <location>
        <begin position="41"/>
        <end position="55"/>
    </location>
</feature>
<feature type="domain" description="RING-type" evidence="17">
    <location>
        <begin position="735"/>
        <end position="794"/>
    </location>
</feature>